<dbReference type="KEGG" id="spib:G8759_11905"/>
<dbReference type="NCBIfam" id="TIGR02127">
    <property type="entry name" value="pyrF_sub2"/>
    <property type="match status" value="1"/>
</dbReference>
<comment type="similarity">
    <text evidence="2 7">Belongs to the OMP decarboxylase family. Type 2 subfamily.</text>
</comment>
<evidence type="ECO:0000313" key="10">
    <source>
        <dbReference type="Proteomes" id="UP000501802"/>
    </source>
</evidence>
<dbReference type="EMBL" id="CP050063">
    <property type="protein sequence ID" value="QIP13281.1"/>
    <property type="molecule type" value="Genomic_DNA"/>
</dbReference>
<dbReference type="InterPro" id="IPR001754">
    <property type="entry name" value="OMPdeCOase_dom"/>
</dbReference>
<dbReference type="GO" id="GO:0004590">
    <property type="term" value="F:orotidine-5'-phosphate decarboxylase activity"/>
    <property type="evidence" value="ECO:0007669"/>
    <property type="project" value="UniProtKB-UniRule"/>
</dbReference>
<keyword evidence="4 7" id="KW-0665">Pyrimidine biosynthesis</keyword>
<keyword evidence="3 7" id="KW-0210">Decarboxylase</keyword>
<dbReference type="Proteomes" id="UP000501802">
    <property type="component" value="Chromosome"/>
</dbReference>
<dbReference type="InterPro" id="IPR011060">
    <property type="entry name" value="RibuloseP-bd_barrel"/>
</dbReference>
<evidence type="ECO:0000313" key="9">
    <source>
        <dbReference type="EMBL" id="QIP13281.1"/>
    </source>
</evidence>
<feature type="active site" description="Proton donor" evidence="7">
    <location>
        <position position="93"/>
    </location>
</feature>
<dbReference type="InterPro" id="IPR013785">
    <property type="entry name" value="Aldolase_TIM"/>
</dbReference>
<gene>
    <name evidence="7 9" type="primary">pyrF</name>
    <name evidence="9" type="ORF">G8759_11905</name>
</gene>
<evidence type="ECO:0000256" key="3">
    <source>
        <dbReference type="ARBA" id="ARBA00022793"/>
    </source>
</evidence>
<protein>
    <recommendedName>
        <fullName evidence="7">Orotidine 5'-phosphate decarboxylase</fullName>
        <ecNumber evidence="7">4.1.1.23</ecNumber>
    </recommendedName>
    <alternativeName>
        <fullName evidence="7">OMP decarboxylase</fullName>
        <shortName evidence="7">OMPDCase</shortName>
        <shortName evidence="7">OMPdecase</shortName>
    </alternativeName>
</protein>
<dbReference type="SUPFAM" id="SSF51366">
    <property type="entry name" value="Ribulose-phoshate binding barrel"/>
    <property type="match status" value="1"/>
</dbReference>
<dbReference type="Gene3D" id="3.20.20.70">
    <property type="entry name" value="Aldolase class I"/>
    <property type="match status" value="1"/>
</dbReference>
<dbReference type="HAMAP" id="MF_01215">
    <property type="entry name" value="OMPdecase_type2"/>
    <property type="match status" value="1"/>
</dbReference>
<dbReference type="CDD" id="cd04725">
    <property type="entry name" value="OMP_decarboxylase_like"/>
    <property type="match status" value="1"/>
</dbReference>
<evidence type="ECO:0000256" key="1">
    <source>
        <dbReference type="ARBA" id="ARBA00004861"/>
    </source>
</evidence>
<dbReference type="EC" id="4.1.1.23" evidence="7"/>
<evidence type="ECO:0000256" key="5">
    <source>
        <dbReference type="ARBA" id="ARBA00023239"/>
    </source>
</evidence>
<dbReference type="PANTHER" id="PTHR43375:SF1">
    <property type="entry name" value="OROTIDINE 5'-PHOSPHATE DECARBOXYLASE"/>
    <property type="match status" value="1"/>
</dbReference>
<dbReference type="SMART" id="SM00934">
    <property type="entry name" value="OMPdecase"/>
    <property type="match status" value="1"/>
</dbReference>
<organism evidence="9 10">
    <name type="scientific">Spirosoma aureum</name>
    <dbReference type="NCBI Taxonomy" id="2692134"/>
    <lineage>
        <taxon>Bacteria</taxon>
        <taxon>Pseudomonadati</taxon>
        <taxon>Bacteroidota</taxon>
        <taxon>Cytophagia</taxon>
        <taxon>Cytophagales</taxon>
        <taxon>Cytophagaceae</taxon>
        <taxon>Spirosoma</taxon>
    </lineage>
</organism>
<dbReference type="PANTHER" id="PTHR43375">
    <property type="entry name" value="OROTIDINE 5'-PHOSPHATE DECARBOXYLASE"/>
    <property type="match status" value="1"/>
</dbReference>
<sequence>MTYKELSSHIFNKKSYLCVGLDTDPHKLPPHLLKEPDPVFAFNQAIIDATADLAVAYKPNIAFYEAQGPRGWESLQRTLEYIPADCFTIADAKRGDIGNTSSLYARTFFDPDAAGLNFDSVTVAPYMGRDSVLPFLDYAGKWVILLALTSNSGSADFQRQRILTDSAREQELFEVVIKTAQNWAGSDKLMFVVGATQADELSRIRELAPDSFLLVPGVGAQGGSLADVSRRGLTADGGLLVNASRSILYASGGTDFADRARAEAQLLQTEMAGYLDAGVLAIK</sequence>
<dbReference type="Pfam" id="PF00215">
    <property type="entry name" value="OMPdecase"/>
    <property type="match status" value="1"/>
</dbReference>
<evidence type="ECO:0000256" key="2">
    <source>
        <dbReference type="ARBA" id="ARBA00008847"/>
    </source>
</evidence>
<evidence type="ECO:0000256" key="4">
    <source>
        <dbReference type="ARBA" id="ARBA00022975"/>
    </source>
</evidence>
<dbReference type="UniPathway" id="UPA00070">
    <property type="reaction ID" value="UER00120"/>
</dbReference>
<dbReference type="GO" id="GO:0006207">
    <property type="term" value="P:'de novo' pyrimidine nucleobase biosynthetic process"/>
    <property type="evidence" value="ECO:0007669"/>
    <property type="project" value="InterPro"/>
</dbReference>
<keyword evidence="10" id="KW-1185">Reference proteome</keyword>
<comment type="catalytic activity">
    <reaction evidence="6 7">
        <text>orotidine 5'-phosphate + H(+) = UMP + CO2</text>
        <dbReference type="Rhea" id="RHEA:11596"/>
        <dbReference type="ChEBI" id="CHEBI:15378"/>
        <dbReference type="ChEBI" id="CHEBI:16526"/>
        <dbReference type="ChEBI" id="CHEBI:57538"/>
        <dbReference type="ChEBI" id="CHEBI:57865"/>
        <dbReference type="EC" id="4.1.1.23"/>
    </reaction>
</comment>
<reference evidence="9 10" key="1">
    <citation type="submission" date="2020-03" db="EMBL/GenBank/DDBJ databases">
        <authorList>
            <person name="Kim M.K."/>
        </authorList>
    </citation>
    <scope>NUCLEOTIDE SEQUENCE [LARGE SCALE GENOMIC DNA]</scope>
    <source>
        <strain evidence="9 10">BT328</strain>
    </source>
</reference>
<name>A0A6G9ALD4_9BACT</name>
<keyword evidence="5 7" id="KW-0456">Lyase</keyword>
<evidence type="ECO:0000256" key="7">
    <source>
        <dbReference type="HAMAP-Rule" id="MF_01215"/>
    </source>
</evidence>
<accession>A0A6G9ALD4</accession>
<feature type="domain" description="Orotidine 5'-phosphate decarboxylase" evidence="8">
    <location>
        <begin position="16"/>
        <end position="260"/>
    </location>
</feature>
<proteinExistence type="inferred from homology"/>
<dbReference type="GO" id="GO:0044205">
    <property type="term" value="P:'de novo' UMP biosynthetic process"/>
    <property type="evidence" value="ECO:0007669"/>
    <property type="project" value="UniProtKB-UniRule"/>
</dbReference>
<comment type="pathway">
    <text evidence="1 7">Pyrimidine metabolism; UMP biosynthesis via de novo pathway; UMP from orotate: step 2/2.</text>
</comment>
<dbReference type="InterPro" id="IPR011995">
    <property type="entry name" value="OMPdecase_type-2"/>
</dbReference>
<dbReference type="RefSeq" id="WP_167208195.1">
    <property type="nucleotide sequence ID" value="NZ_CP050063.1"/>
</dbReference>
<dbReference type="AlphaFoldDB" id="A0A6G9ALD4"/>
<evidence type="ECO:0000259" key="8">
    <source>
        <dbReference type="SMART" id="SM00934"/>
    </source>
</evidence>
<evidence type="ECO:0000256" key="6">
    <source>
        <dbReference type="ARBA" id="ARBA00049157"/>
    </source>
</evidence>